<dbReference type="EMBL" id="JPQZ01000027">
    <property type="protein sequence ID" value="KKO75231.1"/>
    <property type="molecule type" value="Genomic_DNA"/>
</dbReference>
<protein>
    <submittedName>
        <fullName evidence="2">Uncharacterized protein</fullName>
    </submittedName>
</protein>
<feature type="compositionally biased region" description="Low complexity" evidence="1">
    <location>
        <begin position="1022"/>
        <end position="1074"/>
    </location>
</feature>
<reference evidence="2 3" key="1">
    <citation type="journal article" date="2015" name="Environ. Microbiol.">
        <title>Genome analyses suggest the presence of polyploidy and recent human-driven expansions in eight global populations of the honeybee pathogen Nosema ceranae.</title>
        <authorList>
            <person name="Pelin A."/>
            <person name="Selman M."/>
            <person name="Aris-Brosou S."/>
            <person name="Farinelli L."/>
            <person name="Corradi N."/>
        </authorList>
    </citation>
    <scope>NUCLEOTIDE SEQUENCE [LARGE SCALE GENOMIC DNA]</scope>
    <source>
        <strain evidence="2 3">PA08 1199</strain>
    </source>
</reference>
<accession>A0A0F9WCM5</accession>
<proteinExistence type="predicted"/>
<dbReference type="AlphaFoldDB" id="A0A0F9WCM5"/>
<sequence>MSLFTKIKEIIDYVFGNKFTEKELRSHKKLCDKFLHRHKLEIDDLREIQPLIENISEKEATAMIRRKINRLIKHKKVEESPAMAIKNKKDYRKYIKSELKRVYDLSDDNSKRIKRILNKKPAFTPTYKNDLQFVILPSWWDMSNPVYVKLAKELPLDEILKDTDTIEVGDVPLEEEVEWFNEKNVKKLNSYYDKHPKQRPVCENIRKTRKPELLMNCIPCEKCIEKKINTSVKKIEEEKELNFYKKIEDKYKEMFNLNNAQFSEIYEKMVLIDKDKILKSNLDKKVRTKKDLFNISEKSRGIRPRLKNNGFEYPHIIHVFRSDIVYHPRVFKPITLARVTFEKRHPRFKRHGNYYEDLLPEEKEAEEAYKKLLYKRYKDEVEMVENIVKNPKYFEDVIPSFTCTLVLNVDSKNNEKLYKKCLEFKNNKINLCKQQKEYNSTGLMKLERDISFENDLKNNDYSIIKLYEELKRQNEEAKGIEENDFPEKYYTEDIERNLVEEGGIIRSSKVEDKFSKPVVLKPEPMAELFEYSSLKNEAEDNFKHRKIEDSNEDVKKSTKDENLKLTKEVCEPFSSKTINLDLATNHNLKEKDADVISNKISGVNDSHLNSNKQDIFGIKNNNNTLGSKITNNDEIIEKNHDQNLNLVEDNKLEKNMNDKEDNLFKSNTNRIDNIFIKNIDKQVIDNQSKYKSELVVEEKKEIDTDKKELETKTDSENLDNQDTSNNTEQQNTAPPRIQGKRATLPLKYQQIKKAPIIKDDVKEPVRGEGVLQYKNFDQFYNRPDDFFTSQVKPEPPKNPLKDKDPLALLKETGYAVFENLEEVNKKTKNPPKPEIKENGPIFENPLHSEIYKKTSTEDVLIKDNNSNAFIGNIFTQPDTSVKNQQPVYDEPLNFKRPDIGGKTKLNDETTPFQFPSISTSGKTKLSPGNANENYFNTTAFENTSPNNFSFKPQINNFMPMFQSNASSHADNVNYGINTQIPSTSSTNTFSSIDSKISQPVKRYNSDYVKYPINPNIRPVFDPNNQTNINNLNNQPSLNNLNNQPSSNNLNNQPSSNNFNNQPSSNNFNNQPSLNNLIDNSKIPIQNNINNLTEVGNSSFASIFQTNKSGGMFDSILKDANNSVDESSTGVKYRKDYDQDNNSEFNFFMQ</sequence>
<feature type="compositionally biased region" description="Polar residues" evidence="1">
    <location>
        <begin position="718"/>
        <end position="733"/>
    </location>
</feature>
<dbReference type="VEuPathDB" id="MicrosporidiaDB:AAJ76_2700010324"/>
<comment type="caution">
    <text evidence="2">The sequence shown here is derived from an EMBL/GenBank/DDBJ whole genome shotgun (WGS) entry which is preliminary data.</text>
</comment>
<dbReference type="Proteomes" id="UP000034350">
    <property type="component" value="Unassembled WGS sequence"/>
</dbReference>
<dbReference type="VEuPathDB" id="MicrosporidiaDB:NCER_100845"/>
<evidence type="ECO:0000256" key="1">
    <source>
        <dbReference type="SAM" id="MobiDB-lite"/>
    </source>
</evidence>
<organism evidence="2 3">
    <name type="scientific">Vairimorpha ceranae</name>
    <dbReference type="NCBI Taxonomy" id="40302"/>
    <lineage>
        <taxon>Eukaryota</taxon>
        <taxon>Fungi</taxon>
        <taxon>Fungi incertae sedis</taxon>
        <taxon>Microsporidia</taxon>
        <taxon>Nosematidae</taxon>
        <taxon>Vairimorpha</taxon>
    </lineage>
</organism>
<feature type="compositionally biased region" description="Basic and acidic residues" evidence="1">
    <location>
        <begin position="893"/>
        <end position="907"/>
    </location>
</feature>
<feature type="region of interest" description="Disordered" evidence="1">
    <location>
        <begin position="700"/>
        <end position="740"/>
    </location>
</feature>
<evidence type="ECO:0000313" key="2">
    <source>
        <dbReference type="EMBL" id="KKO75231.1"/>
    </source>
</evidence>
<feature type="region of interest" description="Disordered" evidence="1">
    <location>
        <begin position="893"/>
        <end position="928"/>
    </location>
</feature>
<dbReference type="RefSeq" id="XP_024330973.1">
    <property type="nucleotide sequence ID" value="XM_024474862.1"/>
</dbReference>
<feature type="region of interest" description="Disordered" evidence="1">
    <location>
        <begin position="1014"/>
        <end position="1074"/>
    </location>
</feature>
<dbReference type="GeneID" id="36319790"/>
<feature type="compositionally biased region" description="Polar residues" evidence="1">
    <location>
        <begin position="908"/>
        <end position="928"/>
    </location>
</feature>
<name>A0A0F9WCM5_9MICR</name>
<gene>
    <name evidence="2" type="ORF">AAJ76_2700010324</name>
</gene>
<keyword evidence="3" id="KW-1185">Reference proteome</keyword>
<evidence type="ECO:0000313" key="3">
    <source>
        <dbReference type="Proteomes" id="UP000034350"/>
    </source>
</evidence>
<feature type="compositionally biased region" description="Basic and acidic residues" evidence="1">
    <location>
        <begin position="700"/>
        <end position="715"/>
    </location>
</feature>
<dbReference type="VEuPathDB" id="MicrosporidiaDB:G9O61_00g013440"/>